<dbReference type="InterPro" id="IPR047144">
    <property type="entry name" value="BCOR-like"/>
</dbReference>
<proteinExistence type="inferred from homology"/>
<gene>
    <name evidence="3" type="ORF">M9458_044351</name>
</gene>
<sequence length="55" mass="6072">EVVLYCLENKVCDVNHRDNAGYCALHEACSRGWLSIVQHLLEHGADINCSAQDGT</sequence>
<protein>
    <submittedName>
        <fullName evidence="3">Uncharacterized protein</fullName>
    </submittedName>
</protein>
<dbReference type="PANTHER" id="PTHR24117:SF8">
    <property type="entry name" value="BCL-6 COREPRESSOR"/>
    <property type="match status" value="1"/>
</dbReference>
<evidence type="ECO:0000256" key="1">
    <source>
        <dbReference type="ARBA" id="ARBA00034703"/>
    </source>
</evidence>
<keyword evidence="4" id="KW-1185">Reference proteome</keyword>
<feature type="repeat" description="ANK" evidence="2">
    <location>
        <begin position="20"/>
        <end position="52"/>
    </location>
</feature>
<dbReference type="EMBL" id="JAMKFB020000022">
    <property type="protein sequence ID" value="KAL0160626.1"/>
    <property type="molecule type" value="Genomic_DNA"/>
</dbReference>
<dbReference type="InterPro" id="IPR036770">
    <property type="entry name" value="Ankyrin_rpt-contain_sf"/>
</dbReference>
<dbReference type="Proteomes" id="UP001529510">
    <property type="component" value="Unassembled WGS sequence"/>
</dbReference>
<comment type="similarity">
    <text evidence="1">Belongs to the BCOR family.</text>
</comment>
<accession>A0ABD0NI48</accession>
<dbReference type="InterPro" id="IPR002110">
    <property type="entry name" value="Ankyrin_rpt"/>
</dbReference>
<reference evidence="3 4" key="1">
    <citation type="submission" date="2024-05" db="EMBL/GenBank/DDBJ databases">
        <title>Genome sequencing and assembly of Indian major carp, Cirrhinus mrigala (Hamilton, 1822).</title>
        <authorList>
            <person name="Mohindra V."/>
            <person name="Chowdhury L.M."/>
            <person name="Lal K."/>
            <person name="Jena J.K."/>
        </authorList>
    </citation>
    <scope>NUCLEOTIDE SEQUENCE [LARGE SCALE GENOMIC DNA]</scope>
    <source>
        <strain evidence="3">CM1030</strain>
        <tissue evidence="3">Blood</tissue>
    </source>
</reference>
<evidence type="ECO:0000313" key="3">
    <source>
        <dbReference type="EMBL" id="KAL0160626.1"/>
    </source>
</evidence>
<keyword evidence="2" id="KW-0040">ANK repeat</keyword>
<evidence type="ECO:0000256" key="2">
    <source>
        <dbReference type="PROSITE-ProRule" id="PRU00023"/>
    </source>
</evidence>
<dbReference type="PROSITE" id="PS50297">
    <property type="entry name" value="ANK_REP_REGION"/>
    <property type="match status" value="1"/>
</dbReference>
<dbReference type="Gene3D" id="1.25.40.20">
    <property type="entry name" value="Ankyrin repeat-containing domain"/>
    <property type="match status" value="1"/>
</dbReference>
<dbReference type="PANTHER" id="PTHR24117">
    <property type="entry name" value="AGAP007537-PB"/>
    <property type="match status" value="1"/>
</dbReference>
<dbReference type="SUPFAM" id="SSF48403">
    <property type="entry name" value="Ankyrin repeat"/>
    <property type="match status" value="1"/>
</dbReference>
<organism evidence="3 4">
    <name type="scientific">Cirrhinus mrigala</name>
    <name type="common">Mrigala</name>
    <dbReference type="NCBI Taxonomy" id="683832"/>
    <lineage>
        <taxon>Eukaryota</taxon>
        <taxon>Metazoa</taxon>
        <taxon>Chordata</taxon>
        <taxon>Craniata</taxon>
        <taxon>Vertebrata</taxon>
        <taxon>Euteleostomi</taxon>
        <taxon>Actinopterygii</taxon>
        <taxon>Neopterygii</taxon>
        <taxon>Teleostei</taxon>
        <taxon>Ostariophysi</taxon>
        <taxon>Cypriniformes</taxon>
        <taxon>Cyprinidae</taxon>
        <taxon>Labeoninae</taxon>
        <taxon>Labeonini</taxon>
        <taxon>Cirrhinus</taxon>
    </lineage>
</organism>
<dbReference type="AlphaFoldDB" id="A0ABD0NI48"/>
<dbReference type="PROSITE" id="PS50088">
    <property type="entry name" value="ANK_REPEAT"/>
    <property type="match status" value="1"/>
</dbReference>
<evidence type="ECO:0000313" key="4">
    <source>
        <dbReference type="Proteomes" id="UP001529510"/>
    </source>
</evidence>
<feature type="non-terminal residue" evidence="3">
    <location>
        <position position="55"/>
    </location>
</feature>
<feature type="non-terminal residue" evidence="3">
    <location>
        <position position="1"/>
    </location>
</feature>
<name>A0ABD0NI48_CIRMR</name>
<dbReference type="Pfam" id="PF12796">
    <property type="entry name" value="Ank_2"/>
    <property type="match status" value="1"/>
</dbReference>
<comment type="caution">
    <text evidence="3">The sequence shown here is derived from an EMBL/GenBank/DDBJ whole genome shotgun (WGS) entry which is preliminary data.</text>
</comment>